<gene>
    <name evidence="2" type="ORF">BBK91_019265</name>
    <name evidence="1" type="ORF">BBL17_025380</name>
</gene>
<evidence type="ECO:0000313" key="2">
    <source>
        <dbReference type="EMBL" id="MUP12004.1"/>
    </source>
</evidence>
<accession>A0ABD6HBL3</accession>
<proteinExistence type="predicted"/>
<evidence type="ECO:0000313" key="1">
    <source>
        <dbReference type="EMBL" id="MUO45108.1"/>
    </source>
</evidence>
<evidence type="ECO:0000313" key="3">
    <source>
        <dbReference type="Proteomes" id="UP000179454"/>
    </source>
</evidence>
<dbReference type="Proteomes" id="UP000179454">
    <property type="component" value="Unassembled WGS sequence"/>
</dbReference>
<dbReference type="EMBL" id="MBFA02000013">
    <property type="protein sequence ID" value="MUP12004.1"/>
    <property type="molecule type" value="Genomic_DNA"/>
</dbReference>
<protein>
    <recommendedName>
        <fullName evidence="5">Transposase</fullName>
    </recommendedName>
</protein>
<dbReference type="Proteomes" id="UP000179536">
    <property type="component" value="Unassembled WGS sequence"/>
</dbReference>
<evidence type="ECO:0000313" key="4">
    <source>
        <dbReference type="Proteomes" id="UP000179536"/>
    </source>
</evidence>
<evidence type="ECO:0008006" key="5">
    <source>
        <dbReference type="Google" id="ProtNLM"/>
    </source>
</evidence>
<comment type="caution">
    <text evidence="2">The sequence shown here is derived from an EMBL/GenBank/DDBJ whole genome shotgun (WGS) entry which is preliminary data.</text>
</comment>
<dbReference type="RefSeq" id="WP_139192293.1">
    <property type="nucleotide sequence ID" value="NZ_MBFA02000013.1"/>
</dbReference>
<dbReference type="EMBL" id="MBFE02000028">
    <property type="protein sequence ID" value="MUO45108.1"/>
    <property type="molecule type" value="Genomic_DNA"/>
</dbReference>
<name>A0ABD6HBL3_AGRVI</name>
<reference evidence="3 4" key="1">
    <citation type="submission" date="2019-11" db="EMBL/GenBank/DDBJ databases">
        <title>Whole-genome sequencing of Allorhizobium vitis.</title>
        <authorList>
            <person name="Gan H.M."/>
            <person name="Savka M.A."/>
        </authorList>
    </citation>
    <scope>NUCLEOTIDE SEQUENCE [LARGE SCALE GENOMIC DNA]</scope>
    <source>
        <strain evidence="2 4">RF2/1</strain>
        <strain evidence="1 3">T1/7</strain>
    </source>
</reference>
<organism evidence="2 4">
    <name type="scientific">Agrobacterium vitis</name>
    <name type="common">Rhizobium vitis</name>
    <dbReference type="NCBI Taxonomy" id="373"/>
    <lineage>
        <taxon>Bacteria</taxon>
        <taxon>Pseudomonadati</taxon>
        <taxon>Pseudomonadota</taxon>
        <taxon>Alphaproteobacteria</taxon>
        <taxon>Hyphomicrobiales</taxon>
        <taxon>Rhizobiaceae</taxon>
        <taxon>Rhizobium/Agrobacterium group</taxon>
        <taxon>Agrobacterium</taxon>
    </lineage>
</organism>
<sequence>MFVFTGQQRFLPVFPEKKRGYTRIFEQAFPAPDELVIFLKKPWRESVTYWLLQYQSILSSKRRIWRKADDVRCRDQDELDPSIDAGLLCRYTASGIAQQIGNITASCI</sequence>
<keyword evidence="3" id="KW-1185">Reference proteome</keyword>
<dbReference type="AlphaFoldDB" id="A0ABD6HBL3"/>